<evidence type="ECO:0000313" key="1">
    <source>
        <dbReference type="EMBL" id="CAG7900318.1"/>
    </source>
</evidence>
<dbReference type="AlphaFoldDB" id="A0A3P6CJH3"/>
<protein>
    <submittedName>
        <fullName evidence="1">Uncharacterized protein</fullName>
    </submittedName>
</protein>
<accession>A0A3P6CJH3</accession>
<organism evidence="2">
    <name type="scientific">Brassica campestris</name>
    <name type="common">Field mustard</name>
    <dbReference type="NCBI Taxonomy" id="3711"/>
    <lineage>
        <taxon>Eukaryota</taxon>
        <taxon>Viridiplantae</taxon>
        <taxon>Streptophyta</taxon>
        <taxon>Embryophyta</taxon>
        <taxon>Tracheophyta</taxon>
        <taxon>Spermatophyta</taxon>
        <taxon>Magnoliopsida</taxon>
        <taxon>eudicotyledons</taxon>
        <taxon>Gunneridae</taxon>
        <taxon>Pentapetalae</taxon>
        <taxon>rosids</taxon>
        <taxon>malvids</taxon>
        <taxon>Brassicales</taxon>
        <taxon>Brassicaceae</taxon>
        <taxon>Brassiceae</taxon>
        <taxon>Brassica</taxon>
    </lineage>
</organism>
<dbReference type="Proteomes" id="UP000694005">
    <property type="component" value="Chromosome A08"/>
</dbReference>
<sequence>MTSLWTLTMELAPKILQTTSLLCSTSWISGTAYPRRVTTTFLVLTHAPKGFTDGTRVMFLAVASLTNADVTALKIDVSNTV</sequence>
<dbReference type="EMBL" id="LR031575">
    <property type="protein sequence ID" value="VDD08612.1"/>
    <property type="molecule type" value="Genomic_DNA"/>
</dbReference>
<gene>
    <name evidence="2" type="ORF">BRAA08T35639Z</name>
    <name evidence="1" type="ORF">BRAPAZ1V2_A08P39840.2</name>
</gene>
<reference evidence="2" key="1">
    <citation type="submission" date="2018-11" db="EMBL/GenBank/DDBJ databases">
        <authorList>
            <consortium name="Genoscope - CEA"/>
            <person name="William W."/>
        </authorList>
    </citation>
    <scope>NUCLEOTIDE SEQUENCE</scope>
</reference>
<dbReference type="EMBL" id="LS974624">
    <property type="protein sequence ID" value="CAG7900318.1"/>
    <property type="molecule type" value="Genomic_DNA"/>
</dbReference>
<dbReference type="Gramene" id="A08p39840.2_BraZ1">
    <property type="protein sequence ID" value="A08p39840.2_BraZ1.CDS.1"/>
    <property type="gene ID" value="A08g39840.2_BraZ1"/>
</dbReference>
<name>A0A3P6CJH3_BRACM</name>
<proteinExistence type="predicted"/>
<evidence type="ECO:0000313" key="2">
    <source>
        <dbReference type="EMBL" id="VDD08612.1"/>
    </source>
</evidence>